<organism evidence="1 2">
    <name type="scientific">Rugamonas fusca</name>
    <dbReference type="NCBI Taxonomy" id="2758568"/>
    <lineage>
        <taxon>Bacteria</taxon>
        <taxon>Pseudomonadati</taxon>
        <taxon>Pseudomonadota</taxon>
        <taxon>Betaproteobacteria</taxon>
        <taxon>Burkholderiales</taxon>
        <taxon>Oxalobacteraceae</taxon>
        <taxon>Telluria group</taxon>
        <taxon>Rugamonas</taxon>
    </lineage>
</organism>
<keyword evidence="2" id="KW-1185">Reference proteome</keyword>
<sequence>MSTLDPTLAHILDLARWAPSGDNTQPWRFEIVDARHLVVHGFDTRDHCVYDLDGHPSQISLGALLETMACAASLFRLSMQARRRPGLPDNQPTFDVAFTSRPGAEPDPLALAIEHRSVQRRPLSTRALTPVERQALQAALPAGYRVLWLDSWAQRWAMARLLYRNAGLRLTMPEAHQVHRAVIEWKARYSNDRIPEQALGVDPLTARVMQWVMQSWDRVAFFNTWLAGTVAPRLQMDLLPALACAAHFVLVAETAPRPQSTDDYVAAGRAMQRFWLAAAHAGLQLQPELTPLIFARYVRESRPFSRAPGMQARARALAEQAQRVIGQHEFDHAVFMGRIGAGAAPRSRSLRLPLDTLIVPAAPARE</sequence>
<dbReference type="Gene3D" id="3.40.109.10">
    <property type="entry name" value="NADH Oxidase"/>
    <property type="match status" value="2"/>
</dbReference>
<evidence type="ECO:0000313" key="2">
    <source>
        <dbReference type="Proteomes" id="UP000566711"/>
    </source>
</evidence>
<dbReference type="InterPro" id="IPR000415">
    <property type="entry name" value="Nitroreductase-like"/>
</dbReference>
<dbReference type="Proteomes" id="UP000566711">
    <property type="component" value="Unassembled WGS sequence"/>
</dbReference>
<dbReference type="GO" id="GO:0016491">
    <property type="term" value="F:oxidoreductase activity"/>
    <property type="evidence" value="ECO:0007669"/>
    <property type="project" value="InterPro"/>
</dbReference>
<dbReference type="EMBL" id="JACEZS010000010">
    <property type="protein sequence ID" value="MBA5606315.1"/>
    <property type="molecule type" value="Genomic_DNA"/>
</dbReference>
<dbReference type="RefSeq" id="WP_182218266.1">
    <property type="nucleotide sequence ID" value="NZ_JACEZS010000010.1"/>
</dbReference>
<comment type="caution">
    <text evidence="1">The sequence shown here is derived from an EMBL/GenBank/DDBJ whole genome shotgun (WGS) entry which is preliminary data.</text>
</comment>
<evidence type="ECO:0000313" key="1">
    <source>
        <dbReference type="EMBL" id="MBA5606315.1"/>
    </source>
</evidence>
<reference evidence="1 2" key="1">
    <citation type="submission" date="2020-07" db="EMBL/GenBank/DDBJ databases">
        <title>Novel species isolated from subtropical streams in China.</title>
        <authorList>
            <person name="Lu H."/>
        </authorList>
    </citation>
    <scope>NUCLEOTIDE SEQUENCE [LARGE SCALE GENOMIC DNA]</scope>
    <source>
        <strain evidence="1 2">FT3S</strain>
    </source>
</reference>
<protein>
    <submittedName>
        <fullName evidence="1">Nitroreductase family protein</fullName>
    </submittedName>
</protein>
<dbReference type="SUPFAM" id="SSF55469">
    <property type="entry name" value="FMN-dependent nitroreductase-like"/>
    <property type="match status" value="1"/>
</dbReference>
<name>A0A7W2EI13_9BURK</name>
<accession>A0A7W2EI13</accession>
<proteinExistence type="predicted"/>
<dbReference type="AlphaFoldDB" id="A0A7W2EI13"/>
<gene>
    <name evidence="1" type="ORF">H3H36_13230</name>
</gene>